<dbReference type="PANTHER" id="PTHR17985:SF8">
    <property type="entry name" value="TRANSPORT AND GOLGI ORGANIZATION PROTEIN 2 HOMOLOG"/>
    <property type="match status" value="1"/>
</dbReference>
<comment type="caution">
    <text evidence="1">The sequence shown here is derived from an EMBL/GenBank/DDBJ whole genome shotgun (WGS) entry which is preliminary data.</text>
</comment>
<dbReference type="InterPro" id="IPR008551">
    <property type="entry name" value="TANGO2"/>
</dbReference>
<evidence type="ECO:0000313" key="1">
    <source>
        <dbReference type="EMBL" id="MDI9861509.1"/>
    </source>
</evidence>
<dbReference type="EMBL" id="JASHIF010000020">
    <property type="protein sequence ID" value="MDI9861509.1"/>
    <property type="molecule type" value="Genomic_DNA"/>
</dbReference>
<proteinExistence type="predicted"/>
<organism evidence="1 2">
    <name type="scientific">Flectobacillus roseus</name>
    <dbReference type="NCBI Taxonomy" id="502259"/>
    <lineage>
        <taxon>Bacteria</taxon>
        <taxon>Pseudomonadati</taxon>
        <taxon>Bacteroidota</taxon>
        <taxon>Cytophagia</taxon>
        <taxon>Cytophagales</taxon>
        <taxon>Flectobacillaceae</taxon>
        <taxon>Flectobacillus</taxon>
    </lineage>
</organism>
<dbReference type="Pfam" id="PF05742">
    <property type="entry name" value="TANGO2"/>
    <property type="match status" value="1"/>
</dbReference>
<gene>
    <name evidence="1" type="ORF">QM524_19980</name>
</gene>
<dbReference type="RefSeq" id="WP_283345905.1">
    <property type="nucleotide sequence ID" value="NZ_JASHIF010000020.1"/>
</dbReference>
<keyword evidence="2" id="KW-1185">Reference proteome</keyword>
<evidence type="ECO:0000313" key="2">
    <source>
        <dbReference type="Proteomes" id="UP001236507"/>
    </source>
</evidence>
<dbReference type="Proteomes" id="UP001236507">
    <property type="component" value="Unassembled WGS sequence"/>
</dbReference>
<sequence length="228" mass="26266">MCVLTFVPKGEQHFILTNNRDEATARPKAIPPQAYQIGNTDVFMPKDALAGGTWIATSDNFTLCLLNGAFENHKHQPPYRQSRGTIIPAFFEKQNLNAFLEDFLFEGIENFTLIVIEHQSKLVLTEIRWDGERLFVAEKDAQMSHIWSSATLYNAQIRHEREQWFEQLLHQYPAGISADVLLDFHQNGGNGDIQNDMRMNRNNTLMTQCIMQVVKQANEVQYQFVDFV</sequence>
<reference evidence="1 2" key="1">
    <citation type="submission" date="2023-05" db="EMBL/GenBank/DDBJ databases">
        <title>Novel species of genus Flectobacillus isolated from stream in China.</title>
        <authorList>
            <person name="Lu H."/>
        </authorList>
    </citation>
    <scope>NUCLEOTIDE SEQUENCE [LARGE SCALE GENOMIC DNA]</scope>
    <source>
        <strain evidence="1 2">KCTC 42575</strain>
    </source>
</reference>
<accession>A0ABT6YD50</accession>
<protein>
    <submittedName>
        <fullName evidence="1">NRDE family protein</fullName>
    </submittedName>
</protein>
<name>A0ABT6YD50_9BACT</name>
<dbReference type="PANTHER" id="PTHR17985">
    <property type="entry name" value="SER/THR-RICH PROTEIN T10 IN DGCR REGION"/>
    <property type="match status" value="1"/>
</dbReference>